<dbReference type="Proteomes" id="UP001530400">
    <property type="component" value="Unassembled WGS sequence"/>
</dbReference>
<evidence type="ECO:0000313" key="2">
    <source>
        <dbReference type="Proteomes" id="UP001530400"/>
    </source>
</evidence>
<sequence>MEAMIHSNKVIASDPYTKISTSIGLPSSTKYASISNYAYNLQTLQSTCPIYQEETIQKPFLDTFYSISNHTLHNLHIDTDGNREWLIHSIINGTSSVCKKKRAKLPAQAPS</sequence>
<comment type="caution">
    <text evidence="1">The sequence shown here is derived from an EMBL/GenBank/DDBJ whole genome shotgun (WGS) entry which is preliminary data.</text>
</comment>
<proteinExistence type="predicted"/>
<dbReference type="AlphaFoldDB" id="A0ABD3PI34"/>
<accession>A0ABD3PI34</accession>
<evidence type="ECO:0008006" key="3">
    <source>
        <dbReference type="Google" id="ProtNLM"/>
    </source>
</evidence>
<name>A0ABD3PI34_9STRA</name>
<keyword evidence="2" id="KW-1185">Reference proteome</keyword>
<evidence type="ECO:0000313" key="1">
    <source>
        <dbReference type="EMBL" id="KAL3787557.1"/>
    </source>
</evidence>
<organism evidence="1 2">
    <name type="scientific">Cyclotella atomus</name>
    <dbReference type="NCBI Taxonomy" id="382360"/>
    <lineage>
        <taxon>Eukaryota</taxon>
        <taxon>Sar</taxon>
        <taxon>Stramenopiles</taxon>
        <taxon>Ochrophyta</taxon>
        <taxon>Bacillariophyta</taxon>
        <taxon>Coscinodiscophyceae</taxon>
        <taxon>Thalassiosirophycidae</taxon>
        <taxon>Stephanodiscales</taxon>
        <taxon>Stephanodiscaceae</taxon>
        <taxon>Cyclotella</taxon>
    </lineage>
</organism>
<gene>
    <name evidence="1" type="ORF">ACHAWO_006414</name>
</gene>
<protein>
    <recommendedName>
        <fullName evidence="3">LAGLIDADG homing endonuclease</fullName>
    </recommendedName>
</protein>
<dbReference type="EMBL" id="JALLPJ020000606">
    <property type="protein sequence ID" value="KAL3787557.1"/>
    <property type="molecule type" value="Genomic_DNA"/>
</dbReference>
<reference evidence="1 2" key="1">
    <citation type="submission" date="2024-10" db="EMBL/GenBank/DDBJ databases">
        <title>Updated reference genomes for cyclostephanoid diatoms.</title>
        <authorList>
            <person name="Roberts W.R."/>
            <person name="Alverson A.J."/>
        </authorList>
    </citation>
    <scope>NUCLEOTIDE SEQUENCE [LARGE SCALE GENOMIC DNA]</scope>
    <source>
        <strain evidence="1 2">AJA010-31</strain>
    </source>
</reference>